<dbReference type="EMBL" id="FN430056">
    <property type="protein sequence ID" value="CAZ81095.1"/>
    <property type="molecule type" value="Genomic_DNA"/>
</dbReference>
<dbReference type="Proteomes" id="UP000006911">
    <property type="component" value="Unassembled WGS sequence"/>
</dbReference>
<evidence type="ECO:0000313" key="4">
    <source>
        <dbReference type="Proteomes" id="UP000006911"/>
    </source>
</evidence>
<evidence type="ECO:0000256" key="1">
    <source>
        <dbReference type="ARBA" id="ARBA00022801"/>
    </source>
</evidence>
<dbReference type="eggNOG" id="ENOG502T71W">
    <property type="taxonomic scope" value="Eukaryota"/>
</dbReference>
<dbReference type="SUPFAM" id="SSF52799">
    <property type="entry name" value="(Phosphotyrosine protein) phosphatases II"/>
    <property type="match status" value="1"/>
</dbReference>
<dbReference type="InParanoid" id="D5G9A2"/>
<evidence type="ECO:0000313" key="3">
    <source>
        <dbReference type="EMBL" id="CAZ81095.1"/>
    </source>
</evidence>
<keyword evidence="4" id="KW-1185">Reference proteome</keyword>
<accession>D5G9A2</accession>
<dbReference type="OMA" id="HEPRECF"/>
<name>D5G9A2_TUBMM</name>
<protein>
    <submittedName>
        <fullName evidence="3">(Perigord truffle) hypothetical protein</fullName>
    </submittedName>
</protein>
<gene>
    <name evidence="3" type="ORF">GSTUM_00003215001</name>
</gene>
<dbReference type="RefSeq" id="XP_002836904.1">
    <property type="nucleotide sequence ID" value="XM_002836858.1"/>
</dbReference>
<dbReference type="AlphaFoldDB" id="D5G9A2"/>
<dbReference type="STRING" id="656061.D5G9A2"/>
<reference evidence="3 4" key="1">
    <citation type="journal article" date="2010" name="Nature">
        <title>Perigord black truffle genome uncovers evolutionary origins and mechanisms of symbiosis.</title>
        <authorList>
            <person name="Martin F."/>
            <person name="Kohler A."/>
            <person name="Murat C."/>
            <person name="Balestrini R."/>
            <person name="Coutinho P.M."/>
            <person name="Jaillon O."/>
            <person name="Montanini B."/>
            <person name="Morin E."/>
            <person name="Noel B."/>
            <person name="Percudani R."/>
            <person name="Porcel B."/>
            <person name="Rubini A."/>
            <person name="Amicucci A."/>
            <person name="Amselem J."/>
            <person name="Anthouard V."/>
            <person name="Arcioni S."/>
            <person name="Artiguenave F."/>
            <person name="Aury J.M."/>
            <person name="Ballario P."/>
            <person name="Bolchi A."/>
            <person name="Brenna A."/>
            <person name="Brun A."/>
            <person name="Buee M."/>
            <person name="Cantarel B."/>
            <person name="Chevalier G."/>
            <person name="Couloux A."/>
            <person name="Da Silva C."/>
            <person name="Denoeud F."/>
            <person name="Duplessis S."/>
            <person name="Ghignone S."/>
            <person name="Hilselberger B."/>
            <person name="Iotti M."/>
            <person name="Marcais B."/>
            <person name="Mello A."/>
            <person name="Miranda M."/>
            <person name="Pacioni G."/>
            <person name="Quesneville H."/>
            <person name="Riccioni C."/>
            <person name="Ruotolo R."/>
            <person name="Splivallo R."/>
            <person name="Stocchi V."/>
            <person name="Tisserant E."/>
            <person name="Viscomi A.R."/>
            <person name="Zambonelli A."/>
            <person name="Zampieri E."/>
            <person name="Henrissat B."/>
            <person name="Lebrun M.H."/>
            <person name="Paolocci F."/>
            <person name="Bonfante P."/>
            <person name="Ottonello S."/>
            <person name="Wincker P."/>
        </authorList>
    </citation>
    <scope>NUCLEOTIDE SEQUENCE [LARGE SCALE GENOMIC DNA]</scope>
    <source>
        <strain evidence="3 4">Mel28</strain>
    </source>
</reference>
<dbReference type="HOGENOM" id="CLU_937466_0_0_1"/>
<feature type="domain" description="Swiss Army Knife protein DSP-PTPase phosphatase" evidence="2">
    <location>
        <begin position="145"/>
        <end position="256"/>
    </location>
</feature>
<dbReference type="GO" id="GO:0016791">
    <property type="term" value="F:phosphatase activity"/>
    <property type="evidence" value="ECO:0007669"/>
    <property type="project" value="UniProtKB-ARBA"/>
</dbReference>
<organism evidence="3 4">
    <name type="scientific">Tuber melanosporum (strain Mel28)</name>
    <name type="common">Perigord black truffle</name>
    <dbReference type="NCBI Taxonomy" id="656061"/>
    <lineage>
        <taxon>Eukaryota</taxon>
        <taxon>Fungi</taxon>
        <taxon>Dikarya</taxon>
        <taxon>Ascomycota</taxon>
        <taxon>Pezizomycotina</taxon>
        <taxon>Pezizomycetes</taxon>
        <taxon>Pezizales</taxon>
        <taxon>Tuberaceae</taxon>
        <taxon>Tuber</taxon>
    </lineage>
</organism>
<sequence length="311" mass="35309">MFPPGRGNDNLNVGDRFAISLFSTSLVFTAEGERVYLNEYKVKNEKQMWVCQMNSDFQIGMRNEHTGCFMGWNRDQFRCAVPHHEPRECFIFTRLKLGGYSIRSNPQSGTKRWPIQRVNSSSPDLKFGNECTPFGLHQLQDSVFRRFEWVVPGRLARSSAPYYDGEDSDEAINETSIGFLVSHGINNIISLNSTEISSREKGRLRAAEIMYSHIKALEFTAPTQEQFDQIWNAYEKAGTTIVYCGYGDGRTGMAISAIQLFEGRILSDLDYRANGVQCPSQIEALDVLGERIHRRASITDCICHCLSLPFK</sequence>
<keyword evidence="1" id="KW-0378">Hydrolase</keyword>
<dbReference type="Pfam" id="PF22784">
    <property type="entry name" value="PTP-SAK"/>
    <property type="match status" value="1"/>
</dbReference>
<proteinExistence type="predicted"/>
<dbReference type="InterPro" id="IPR057023">
    <property type="entry name" value="PTP-SAK"/>
</dbReference>
<evidence type="ECO:0000259" key="2">
    <source>
        <dbReference type="Pfam" id="PF22784"/>
    </source>
</evidence>
<dbReference type="GeneID" id="9184381"/>
<dbReference type="InterPro" id="IPR029021">
    <property type="entry name" value="Prot-tyrosine_phosphatase-like"/>
</dbReference>
<dbReference type="KEGG" id="tml:GSTUM_00003215001"/>
<dbReference type="Gene3D" id="3.90.190.10">
    <property type="entry name" value="Protein tyrosine phosphatase superfamily"/>
    <property type="match status" value="1"/>
</dbReference>